<evidence type="ECO:0000256" key="7">
    <source>
        <dbReference type="ARBA" id="ARBA00033323"/>
    </source>
</evidence>
<name>A0A2H0ECS9_9BACT</name>
<keyword evidence="6" id="KW-0030">Aminoacyl-tRNA synthetase</keyword>
<dbReference type="GO" id="GO:0006418">
    <property type="term" value="P:tRNA aminoacylation for protein translation"/>
    <property type="evidence" value="ECO:0007669"/>
    <property type="project" value="InterPro"/>
</dbReference>
<evidence type="ECO:0000256" key="3">
    <source>
        <dbReference type="ARBA" id="ARBA00022741"/>
    </source>
</evidence>
<dbReference type="FunFam" id="1.10.240.10:FF:000001">
    <property type="entry name" value="Tyrosine--tRNA ligase"/>
    <property type="match status" value="1"/>
</dbReference>
<evidence type="ECO:0000256" key="6">
    <source>
        <dbReference type="ARBA" id="ARBA00023146"/>
    </source>
</evidence>
<protein>
    <recommendedName>
        <fullName evidence="1">tyrosine--tRNA ligase</fullName>
        <ecNumber evidence="1">6.1.1.1</ecNumber>
    </recommendedName>
    <alternativeName>
        <fullName evidence="7">Tyrosyl-tRNA synthetase</fullName>
    </alternativeName>
</protein>
<sequence length="84" mass="9705">VFHLIKTATGKKMGKTEKGAIWLDAKKTSAYEYYQYWINTDDADVAKFLSIFTFLPMEEIRKYGKLKGSEMKKAKEILAFEATK</sequence>
<reference evidence="9 10" key="1">
    <citation type="submission" date="2017-09" db="EMBL/GenBank/DDBJ databases">
        <title>Depth-based differentiation of microbial function through sediment-hosted aquifers and enrichment of novel symbionts in the deep terrestrial subsurface.</title>
        <authorList>
            <person name="Probst A.J."/>
            <person name="Ladd B."/>
            <person name="Jarett J.K."/>
            <person name="Geller-Mcgrath D.E."/>
            <person name="Sieber C.M."/>
            <person name="Emerson J.B."/>
            <person name="Anantharaman K."/>
            <person name="Thomas B.C."/>
            <person name="Malmstrom R."/>
            <person name="Stieglmeier M."/>
            <person name="Klingl A."/>
            <person name="Woyke T."/>
            <person name="Ryan C.M."/>
            <person name="Banfield J.F."/>
        </authorList>
    </citation>
    <scope>NUCLEOTIDE SEQUENCE [LARGE SCALE GENOMIC DNA]</scope>
    <source>
        <strain evidence="9">CG18_big_fil_WC_8_21_14_2_50_39_7</strain>
    </source>
</reference>
<evidence type="ECO:0000256" key="1">
    <source>
        <dbReference type="ARBA" id="ARBA00013160"/>
    </source>
</evidence>
<feature type="non-terminal residue" evidence="9">
    <location>
        <position position="84"/>
    </location>
</feature>
<dbReference type="GO" id="GO:0005524">
    <property type="term" value="F:ATP binding"/>
    <property type="evidence" value="ECO:0007669"/>
    <property type="project" value="UniProtKB-KW"/>
</dbReference>
<dbReference type="InterPro" id="IPR002305">
    <property type="entry name" value="aa-tRNA-synth_Ic"/>
</dbReference>
<evidence type="ECO:0000313" key="10">
    <source>
        <dbReference type="Proteomes" id="UP000229241"/>
    </source>
</evidence>
<evidence type="ECO:0000256" key="4">
    <source>
        <dbReference type="ARBA" id="ARBA00022840"/>
    </source>
</evidence>
<comment type="caution">
    <text evidence="9">The sequence shown here is derived from an EMBL/GenBank/DDBJ whole genome shotgun (WGS) entry which is preliminary data.</text>
</comment>
<keyword evidence="4" id="KW-0067">ATP-binding</keyword>
<dbReference type="Pfam" id="PF00579">
    <property type="entry name" value="tRNA-synt_1b"/>
    <property type="match status" value="1"/>
</dbReference>
<accession>A0A2H0ECS9</accession>
<dbReference type="AlphaFoldDB" id="A0A2H0ECS9"/>
<dbReference type="Proteomes" id="UP000229241">
    <property type="component" value="Unassembled WGS sequence"/>
</dbReference>
<evidence type="ECO:0000256" key="2">
    <source>
        <dbReference type="ARBA" id="ARBA00022598"/>
    </source>
</evidence>
<keyword evidence="2 9" id="KW-0436">Ligase</keyword>
<gene>
    <name evidence="9" type="ORF">COW77_01240</name>
</gene>
<keyword evidence="5" id="KW-0648">Protein biosynthesis</keyword>
<dbReference type="GO" id="GO:0004831">
    <property type="term" value="F:tyrosine-tRNA ligase activity"/>
    <property type="evidence" value="ECO:0007669"/>
    <property type="project" value="UniProtKB-EC"/>
</dbReference>
<dbReference type="EC" id="6.1.1.1" evidence="1"/>
<comment type="catalytic activity">
    <reaction evidence="8">
        <text>tRNA(Tyr) + L-tyrosine + ATP = L-tyrosyl-tRNA(Tyr) + AMP + diphosphate + H(+)</text>
        <dbReference type="Rhea" id="RHEA:10220"/>
        <dbReference type="Rhea" id="RHEA-COMP:9706"/>
        <dbReference type="Rhea" id="RHEA-COMP:9707"/>
        <dbReference type="ChEBI" id="CHEBI:15378"/>
        <dbReference type="ChEBI" id="CHEBI:30616"/>
        <dbReference type="ChEBI" id="CHEBI:33019"/>
        <dbReference type="ChEBI" id="CHEBI:58315"/>
        <dbReference type="ChEBI" id="CHEBI:78442"/>
        <dbReference type="ChEBI" id="CHEBI:78536"/>
        <dbReference type="ChEBI" id="CHEBI:456215"/>
        <dbReference type="EC" id="6.1.1.1"/>
    </reaction>
</comment>
<dbReference type="PANTHER" id="PTHR11766">
    <property type="entry name" value="TYROSYL-TRNA SYNTHETASE"/>
    <property type="match status" value="1"/>
</dbReference>
<dbReference type="InterPro" id="IPR024088">
    <property type="entry name" value="Tyr-tRNA-ligase_bac-type"/>
</dbReference>
<dbReference type="GO" id="GO:0005829">
    <property type="term" value="C:cytosol"/>
    <property type="evidence" value="ECO:0007669"/>
    <property type="project" value="TreeGrafter"/>
</dbReference>
<dbReference type="SUPFAM" id="SSF52374">
    <property type="entry name" value="Nucleotidylyl transferase"/>
    <property type="match status" value="1"/>
</dbReference>
<dbReference type="EMBL" id="PCTX01000036">
    <property type="protein sequence ID" value="PIP92205.1"/>
    <property type="molecule type" value="Genomic_DNA"/>
</dbReference>
<feature type="non-terminal residue" evidence="9">
    <location>
        <position position="1"/>
    </location>
</feature>
<dbReference type="Gene3D" id="1.10.240.10">
    <property type="entry name" value="Tyrosyl-Transfer RNA Synthetase"/>
    <property type="match status" value="1"/>
</dbReference>
<keyword evidence="3" id="KW-0547">Nucleotide-binding</keyword>
<evidence type="ECO:0000256" key="5">
    <source>
        <dbReference type="ARBA" id="ARBA00022917"/>
    </source>
</evidence>
<proteinExistence type="predicted"/>
<dbReference type="PANTHER" id="PTHR11766:SF0">
    <property type="entry name" value="TYROSINE--TRNA LIGASE, MITOCHONDRIAL"/>
    <property type="match status" value="1"/>
</dbReference>
<evidence type="ECO:0000256" key="8">
    <source>
        <dbReference type="ARBA" id="ARBA00048248"/>
    </source>
</evidence>
<organism evidence="9 10">
    <name type="scientific">Candidatus Wolfebacteria bacterium CG18_big_fil_WC_8_21_14_2_50_39_7</name>
    <dbReference type="NCBI Taxonomy" id="1975071"/>
    <lineage>
        <taxon>Bacteria</taxon>
        <taxon>Candidatus Wolfeibacteriota</taxon>
    </lineage>
</organism>
<evidence type="ECO:0000313" key="9">
    <source>
        <dbReference type="EMBL" id="PIP92205.1"/>
    </source>
</evidence>